<name>A0A8J8Q0M7_9EURY</name>
<dbReference type="Proteomes" id="UP000766904">
    <property type="component" value="Unassembled WGS sequence"/>
</dbReference>
<comment type="caution">
    <text evidence="2">The sequence shown here is derived from an EMBL/GenBank/DDBJ whole genome shotgun (WGS) entry which is preliminary data.</text>
</comment>
<protein>
    <submittedName>
        <fullName evidence="2">Uncharacterized protein</fullName>
    </submittedName>
</protein>
<gene>
    <name evidence="2" type="ORF">CV102_19945</name>
</gene>
<accession>A0A8J8Q0M7</accession>
<dbReference type="AlphaFoldDB" id="A0A8J8Q0M7"/>
<evidence type="ECO:0000313" key="2">
    <source>
        <dbReference type="EMBL" id="TYL36792.1"/>
    </source>
</evidence>
<evidence type="ECO:0000256" key="1">
    <source>
        <dbReference type="SAM" id="MobiDB-lite"/>
    </source>
</evidence>
<organism evidence="2 3">
    <name type="scientific">Natronococcus pandeyae</name>
    <dbReference type="NCBI Taxonomy" id="2055836"/>
    <lineage>
        <taxon>Archaea</taxon>
        <taxon>Methanobacteriati</taxon>
        <taxon>Methanobacteriota</taxon>
        <taxon>Stenosarchaea group</taxon>
        <taxon>Halobacteria</taxon>
        <taxon>Halobacteriales</taxon>
        <taxon>Natrialbaceae</taxon>
        <taxon>Natronococcus</taxon>
    </lineage>
</organism>
<proteinExistence type="predicted"/>
<dbReference type="EMBL" id="PHNJ01000014">
    <property type="protein sequence ID" value="TYL36792.1"/>
    <property type="molecule type" value="Genomic_DNA"/>
</dbReference>
<feature type="region of interest" description="Disordered" evidence="1">
    <location>
        <begin position="1"/>
        <end position="25"/>
    </location>
</feature>
<keyword evidence="3" id="KW-1185">Reference proteome</keyword>
<reference evidence="2" key="1">
    <citation type="submission" date="2017-11" db="EMBL/GenBank/DDBJ databases">
        <authorList>
            <person name="Kajale S.C."/>
            <person name="Sharma A."/>
        </authorList>
    </citation>
    <scope>NUCLEOTIDE SEQUENCE</scope>
    <source>
        <strain evidence="2">LS1_42</strain>
    </source>
</reference>
<feature type="compositionally biased region" description="Basic and acidic residues" evidence="1">
    <location>
        <begin position="58"/>
        <end position="74"/>
    </location>
</feature>
<sequence>MQERGRVVTPSRAPSLFRSERSDGEEPLELVGVVAGPEVVAVDFDGVGLRIERRRPRRDREPPRGQVVRDAKRLGIERELRPRGQGDSAGIACSQRFAPTTSRILAEYSSADLAGASLPLSFDSLRHEKSRFSNVPEELGLFRPWIGSPNGRESVETCRKRKRRYS</sequence>
<feature type="region of interest" description="Disordered" evidence="1">
    <location>
        <begin position="53"/>
        <end position="74"/>
    </location>
</feature>
<evidence type="ECO:0000313" key="3">
    <source>
        <dbReference type="Proteomes" id="UP000766904"/>
    </source>
</evidence>